<gene>
    <name evidence="11" type="ORF">MENT_LOCUS14360</name>
</gene>
<evidence type="ECO:0000313" key="12">
    <source>
        <dbReference type="Proteomes" id="UP000580250"/>
    </source>
</evidence>
<evidence type="ECO:0000256" key="4">
    <source>
        <dbReference type="ARBA" id="ARBA00022737"/>
    </source>
</evidence>
<dbReference type="InterPro" id="IPR015943">
    <property type="entry name" value="WD40/YVTN_repeat-like_dom_sf"/>
</dbReference>
<dbReference type="GO" id="GO:0042073">
    <property type="term" value="P:intraciliary transport"/>
    <property type="evidence" value="ECO:0007669"/>
    <property type="project" value="TreeGrafter"/>
</dbReference>
<dbReference type="Gene3D" id="1.25.40.470">
    <property type="match status" value="2"/>
</dbReference>
<dbReference type="EMBL" id="CAJEWN010000080">
    <property type="protein sequence ID" value="CAD2160603.1"/>
    <property type="molecule type" value="Genomic_DNA"/>
</dbReference>
<comment type="caution">
    <text evidence="11">The sequence shown here is derived from an EMBL/GenBank/DDBJ whole genome shotgun (WGS) entry which is preliminary data.</text>
</comment>
<keyword evidence="7" id="KW-0966">Cell projection</keyword>
<comment type="similarity">
    <text evidence="8">Belongs to the IFT172 family.</text>
</comment>
<dbReference type="PANTHER" id="PTHR15722:SF2">
    <property type="entry name" value="INTRAFLAGELLAR TRANSPORT PROTEIN 172 HOMOLOG"/>
    <property type="match status" value="1"/>
</dbReference>
<evidence type="ECO:0000256" key="5">
    <source>
        <dbReference type="ARBA" id="ARBA00022803"/>
    </source>
</evidence>
<proteinExistence type="inferred from homology"/>
<dbReference type="SMART" id="SM00320">
    <property type="entry name" value="WD40"/>
    <property type="match status" value="4"/>
</dbReference>
<dbReference type="Proteomes" id="UP000580250">
    <property type="component" value="Unassembled WGS sequence"/>
</dbReference>
<dbReference type="GO" id="GO:0005930">
    <property type="term" value="C:axoneme"/>
    <property type="evidence" value="ECO:0007669"/>
    <property type="project" value="TreeGrafter"/>
</dbReference>
<feature type="domain" description="IFT80/172/WDR35 TPR" evidence="9">
    <location>
        <begin position="657"/>
        <end position="790"/>
    </location>
</feature>
<evidence type="ECO:0000256" key="1">
    <source>
        <dbReference type="ARBA" id="ARBA00004138"/>
    </source>
</evidence>
<name>A0A6V7UL15_MELEN</name>
<dbReference type="SUPFAM" id="SSF50978">
    <property type="entry name" value="WD40 repeat-like"/>
    <property type="match status" value="2"/>
</dbReference>
<dbReference type="GO" id="GO:0030992">
    <property type="term" value="C:intraciliary transport particle B"/>
    <property type="evidence" value="ECO:0007669"/>
    <property type="project" value="TreeGrafter"/>
</dbReference>
<reference evidence="11 12" key="1">
    <citation type="submission" date="2020-08" db="EMBL/GenBank/DDBJ databases">
        <authorList>
            <person name="Koutsovoulos G."/>
            <person name="Danchin GJ E."/>
        </authorList>
    </citation>
    <scope>NUCLEOTIDE SEQUENCE [LARGE SCALE GENOMIC DNA]</scope>
</reference>
<keyword evidence="3" id="KW-0853">WD repeat</keyword>
<evidence type="ECO:0000256" key="7">
    <source>
        <dbReference type="ARBA" id="ARBA00023273"/>
    </source>
</evidence>
<evidence type="ECO:0000256" key="8">
    <source>
        <dbReference type="ARBA" id="ARBA00038130"/>
    </source>
</evidence>
<sequence>MKLKYLNGIVSPSDEIACAGALCFSPNGRKLAVCTLDRHVLLFDDKFRRRDKFATKPVDSKYGKTGYLIKSASFSPDSNKLAIGQTDDIVFVYKLGENWDEKKVICNKFAQSSSCVALIWPSESKLIIGLLDGKVRQASTNSNKCSTLYKAADGASVCAIAQHPNKRSFLSGHEDGSMFLYSFDSRSHTRVCVHTCAPYALILSQVGILAAGSDRRLVSYTENGRLLQQFDYSREPYLDKEFSVATLDTSGLNAVFGTFDRLHLMSWSQRRGAWDEGGVLNIRNLYTIKSLSWKSDGSILACSNMLGAVIAIDCSMKKTLLKNRFELTFVSPSQAILKDLQLPSENNDEDNGKKEEENIKLKQINDTNDSGIVLRSKIGAELGEVRIMGREQRYAIVYTPSTLILADIWTGLSSEISWQSGGNEKFYLDNENVAFIVNAGEINFVEYGQDELAGWIRTERANPHQISVRIRRSKQNSKELVEDVRRVAYLLDVRTISIIDMAKNNQIGHIQHNIAIDWLELNERATKLLFRDIRSALHLFSLETKQTVHLIGHCSYVQWVPQSDVVVAQSNSQLCVWYNTDENTDRVNQFPILGDVEMVARDASRTEVIVMENNTRVAYELDSAMIEFSSALDELDLGRAVLFLERSEQRGIGVQALWRKLADVALEHSHLFVAQRCFASLNDLVRVQFLQETLLRAESQFGMPLDSQALSEHFEVQSRLAMMTKQFKRAERILLENNEITEAIDMWKRIGDWNSAIQLAKAMNYLEIDSLQAQYEQYLNETGQKDKAAELKMRDGDSRAALELFLRANQPSQAVQLLLDNLQLLSQLKTSELGNDEEDEEEENNGIIGQIIQSLQQQEIFDKLGDLYEALEKPEKAMDAYNNGNFYGKAIQIARIHFPEGVIQLEENWGDWLFSQGNYHLAATHFLESGNTLRAIDASILAKEWDKALDMLKSIESTSETTPFYEKIAHNFELTGELEKAESLYTLSGKFAEAVEMYNKAGNWAKAFKLAADFFGLEESRQLYNDKAAQLAEQQRFNDAEELYIALGAPDQAIAMYKQADRTDDMMRLMAIYYSGEVTTAQRRLAEELEQKGDLRAAEEQYMLAGDWAAAIDMYQQAGQWADAHRLAKASGGERAHKQISYLWAKSLGGDAAVKLLLRHELLDEAINISVTKSDFDFAFELCRLGAGHRLQFVQQKYAEHLEDEGELDKAEEQYLLAGKAREAVIMRIHNRNWEAAERIAQEQCPEELPELFVQRARDAIEHRDFAVAESYLLRANRPDIILAFYRESAIWQEAWRIARDYLPDELQKCQSDYEEYQLLSGAKGAHSLIAQAKEWERQSEYRRAVDCWMRVDGLTQDQQIVSQSLAKAAELIVKFLADLDEESMDLLTKVGQRQMALRQFLAAGETFLLADKPVDSIKALLEGHEWAKAKRVAEQLAPELEQHVDETYREFLRTHGRIGELIDVDVVSAIDMLVQSGNWEKALNTAKQQKHRPLLDKYLAAYSTELLLNEQIGQVLDIFRKYGASFNFQLLPIYDTLVDKLLNARSNINNYETIATLRDLLLEIFQQMTEQNDSTTATDEVTAQSIQHFERCLFATHFVAFQKALDLVVEQQEQKQKSTTHQTMDGSISTINEELNILRLRLGIAILRYIEPIRPDKAFYDAGSACKFWGGTDYENMTFLLFNHLLDILDAIDEDDPNLVDNGLFEGTDIPTSYALPMNKYLSVSEQEEVKEWVLAISVGRQNIEKQLKLDSERESYEASSIDSLGNDYPICVISGYPVLDEGHQLGGGRVATHQAWATFTALAKQNQTDELFDIQQFLAKWAGISN</sequence>
<dbReference type="InterPro" id="IPR056157">
    <property type="entry name" value="TPR_IFT80_172_dom"/>
</dbReference>
<evidence type="ECO:0000256" key="2">
    <source>
        <dbReference type="ARBA" id="ARBA00022473"/>
    </source>
</evidence>
<dbReference type="InterPro" id="IPR036322">
    <property type="entry name" value="WD40_repeat_dom_sf"/>
</dbReference>
<dbReference type="InterPro" id="IPR001680">
    <property type="entry name" value="WD40_rpt"/>
</dbReference>
<evidence type="ECO:0000256" key="3">
    <source>
        <dbReference type="ARBA" id="ARBA00022574"/>
    </source>
</evidence>
<dbReference type="GO" id="GO:0036064">
    <property type="term" value="C:ciliary basal body"/>
    <property type="evidence" value="ECO:0007669"/>
    <property type="project" value="TreeGrafter"/>
</dbReference>
<evidence type="ECO:0000313" key="11">
    <source>
        <dbReference type="EMBL" id="CAD2160603.1"/>
    </source>
</evidence>
<keyword evidence="4" id="KW-0677">Repeat</keyword>
<keyword evidence="2" id="KW-0217">Developmental protein</keyword>
<dbReference type="Pfam" id="PF23387">
    <property type="entry name" value="TPR_IFT80_172"/>
    <property type="match status" value="1"/>
</dbReference>
<dbReference type="Pfam" id="PF24762">
    <property type="entry name" value="TPR_IF140-IFT172"/>
    <property type="match status" value="1"/>
</dbReference>
<dbReference type="PANTHER" id="PTHR15722">
    <property type="entry name" value="IFT140/172-RELATED"/>
    <property type="match status" value="1"/>
</dbReference>
<keyword evidence="6" id="KW-0969">Cilium</keyword>
<accession>A0A6V7UL15</accession>
<dbReference type="OrthoDB" id="2186662at2759"/>
<comment type="subcellular location">
    <subcellularLocation>
        <location evidence="1">Cell projection</location>
        <location evidence="1">Cilium</location>
    </subcellularLocation>
</comment>
<dbReference type="Gene3D" id="2.130.10.10">
    <property type="entry name" value="YVTN repeat-like/Quinoprotein amine dehydrogenase"/>
    <property type="match status" value="1"/>
</dbReference>
<evidence type="ECO:0000259" key="9">
    <source>
        <dbReference type="Pfam" id="PF23387"/>
    </source>
</evidence>
<keyword evidence="5" id="KW-0802">TPR repeat</keyword>
<protein>
    <submittedName>
        <fullName evidence="11">Uncharacterized protein</fullName>
    </submittedName>
</protein>
<dbReference type="InterPro" id="IPR056168">
    <property type="entry name" value="TPR_IF140/IFT172/WDR19"/>
</dbReference>
<evidence type="ECO:0000259" key="10">
    <source>
        <dbReference type="Pfam" id="PF24762"/>
    </source>
</evidence>
<evidence type="ECO:0000256" key="6">
    <source>
        <dbReference type="ARBA" id="ARBA00023069"/>
    </source>
</evidence>
<organism evidence="11 12">
    <name type="scientific">Meloidogyne enterolobii</name>
    <name type="common">Root-knot nematode worm</name>
    <name type="synonym">Meloidogyne mayaguensis</name>
    <dbReference type="NCBI Taxonomy" id="390850"/>
    <lineage>
        <taxon>Eukaryota</taxon>
        <taxon>Metazoa</taxon>
        <taxon>Ecdysozoa</taxon>
        <taxon>Nematoda</taxon>
        <taxon>Chromadorea</taxon>
        <taxon>Rhabditida</taxon>
        <taxon>Tylenchina</taxon>
        <taxon>Tylenchomorpha</taxon>
        <taxon>Tylenchoidea</taxon>
        <taxon>Meloidogynidae</taxon>
        <taxon>Meloidogyninae</taxon>
        <taxon>Meloidogyne</taxon>
    </lineage>
</organism>
<dbReference type="Pfam" id="PF00400">
    <property type="entry name" value="WD40"/>
    <property type="match status" value="1"/>
</dbReference>
<feature type="domain" description="IF140/IFT172/WDR19 TPR" evidence="10">
    <location>
        <begin position="977"/>
        <end position="1276"/>
    </location>
</feature>